<dbReference type="Pfam" id="PF19289">
    <property type="entry name" value="PmbA_TldD_3rd"/>
    <property type="match status" value="1"/>
</dbReference>
<evidence type="ECO:0000313" key="4">
    <source>
        <dbReference type="EMBL" id="SVA41046.1"/>
    </source>
</evidence>
<gene>
    <name evidence="4" type="ORF">METZ01_LOCUS93900</name>
</gene>
<dbReference type="PANTHER" id="PTHR43421:SF1">
    <property type="entry name" value="METALLOPROTEASE PMBA"/>
    <property type="match status" value="1"/>
</dbReference>
<name>A0A381VL39_9ZZZZ</name>
<dbReference type="AlphaFoldDB" id="A0A381VL39"/>
<accession>A0A381VL39</accession>
<organism evidence="4">
    <name type="scientific">marine metagenome</name>
    <dbReference type="NCBI Taxonomy" id="408172"/>
    <lineage>
        <taxon>unclassified sequences</taxon>
        <taxon>metagenomes</taxon>
        <taxon>ecological metagenomes</taxon>
    </lineage>
</organism>
<dbReference type="GO" id="GO:0008237">
    <property type="term" value="F:metallopeptidase activity"/>
    <property type="evidence" value="ECO:0007669"/>
    <property type="project" value="InterPro"/>
</dbReference>
<dbReference type="NCBIfam" id="NF008268">
    <property type="entry name" value="PRK11040.1"/>
    <property type="match status" value="1"/>
</dbReference>
<proteinExistence type="predicted"/>
<dbReference type="InterPro" id="IPR045569">
    <property type="entry name" value="Metalloprtase-TldD/E_C"/>
</dbReference>
<dbReference type="InterPro" id="IPR045570">
    <property type="entry name" value="Metalloprtase-TldD/E_cen_dom"/>
</dbReference>
<evidence type="ECO:0000259" key="2">
    <source>
        <dbReference type="Pfam" id="PF19289"/>
    </source>
</evidence>
<protein>
    <recommendedName>
        <fullName evidence="5">Metalloprotease PmbA</fullName>
    </recommendedName>
</protein>
<dbReference type="GO" id="GO:0006508">
    <property type="term" value="P:proteolysis"/>
    <property type="evidence" value="ECO:0007669"/>
    <property type="project" value="InterPro"/>
</dbReference>
<dbReference type="Pfam" id="PF19290">
    <property type="entry name" value="PmbA_TldD_2nd"/>
    <property type="match status" value="1"/>
</dbReference>
<dbReference type="Gene3D" id="3.30.2290.10">
    <property type="entry name" value="PmbA/TldD superfamily"/>
    <property type="match status" value="1"/>
</dbReference>
<dbReference type="EMBL" id="UINC01009147">
    <property type="protein sequence ID" value="SVA41046.1"/>
    <property type="molecule type" value="Genomic_DNA"/>
</dbReference>
<dbReference type="GO" id="GO:0005829">
    <property type="term" value="C:cytosol"/>
    <property type="evidence" value="ECO:0007669"/>
    <property type="project" value="TreeGrafter"/>
</dbReference>
<feature type="domain" description="Metalloprotease TldD/E central" evidence="3">
    <location>
        <begin position="116"/>
        <end position="223"/>
    </location>
</feature>
<feature type="domain" description="Metalloprotease TldD/E N-terminal" evidence="1">
    <location>
        <begin position="26"/>
        <end position="89"/>
    </location>
</feature>
<evidence type="ECO:0000259" key="1">
    <source>
        <dbReference type="Pfam" id="PF01523"/>
    </source>
</evidence>
<dbReference type="InterPro" id="IPR035068">
    <property type="entry name" value="TldD/PmbA_N"/>
</dbReference>
<evidence type="ECO:0000259" key="3">
    <source>
        <dbReference type="Pfam" id="PF19290"/>
    </source>
</evidence>
<feature type="domain" description="Metalloprotease TldD/E C-terminal" evidence="2">
    <location>
        <begin position="230"/>
        <end position="439"/>
    </location>
</feature>
<dbReference type="Pfam" id="PF01523">
    <property type="entry name" value="PmbA_TldD_1st"/>
    <property type="match status" value="1"/>
</dbReference>
<dbReference type="InterPro" id="IPR036059">
    <property type="entry name" value="TldD/PmbA_sf"/>
</dbReference>
<dbReference type="SUPFAM" id="SSF111283">
    <property type="entry name" value="Putative modulator of DNA gyrase, PmbA/TldD"/>
    <property type="match status" value="1"/>
</dbReference>
<evidence type="ECO:0008006" key="5">
    <source>
        <dbReference type="Google" id="ProtNLM"/>
    </source>
</evidence>
<dbReference type="InterPro" id="IPR002510">
    <property type="entry name" value="Metalloprtase-TldD/E_N"/>
</dbReference>
<dbReference type="InterPro" id="IPR047657">
    <property type="entry name" value="PmbA"/>
</dbReference>
<sequence length="440" mass="47689">MNNKILETSIEIALEHANKLGADQTEASCSNGKGFSVQAQNESIETIEHYSSSAFSVTVYANQSIGSATTNDLSHNALITTTEKAFSLANLTARDQFNGLADAHLMAQKPMDLKLYHPWELNVQQAQTMSLECEQAALDTDSKVENTEGANVATYENRTVYANSHGFVGLKESTGHTISCTAIAAENGSMEMDYDYTTAMNAKDLLDHKEIGEKAGFKACAHLGARKIKTQKAKVLFEPRQAKSLIRHLIAAIGGTSQYRKASFLLDTMDQVICPDFINITEEPHLESAFGSTYFDAEGVKTNPRVLVDKGMLTGYLLSSYSARRLNLITTGNAGGHHNLVVEPTVESGLEDIIKSMGTGLMVTSLIGHGVNIVNGDYSRGATGFWVENGEIQYPVSEITIAGNLKNMLRNIVLVGKDLNNESSIICGTILLDDLMIAGY</sequence>
<reference evidence="4" key="1">
    <citation type="submission" date="2018-05" db="EMBL/GenBank/DDBJ databases">
        <authorList>
            <person name="Lanie J.A."/>
            <person name="Ng W.-L."/>
            <person name="Kazmierczak K.M."/>
            <person name="Andrzejewski T.M."/>
            <person name="Davidsen T.M."/>
            <person name="Wayne K.J."/>
            <person name="Tettelin H."/>
            <person name="Glass J.I."/>
            <person name="Rusch D."/>
            <person name="Podicherti R."/>
            <person name="Tsui H.-C.T."/>
            <person name="Winkler M.E."/>
        </authorList>
    </citation>
    <scope>NUCLEOTIDE SEQUENCE</scope>
</reference>
<dbReference type="PANTHER" id="PTHR43421">
    <property type="entry name" value="METALLOPROTEASE PMBA"/>
    <property type="match status" value="1"/>
</dbReference>